<evidence type="ECO:0000256" key="1">
    <source>
        <dbReference type="ARBA" id="ARBA00022603"/>
    </source>
</evidence>
<keyword evidence="2 5" id="KW-0808">Transferase</keyword>
<sequence length="276" mass="30852">MKYEEIYRFGSAALEKAGIGEAQLDARLLLETVCHTSRNDLLVHGDREVTDDEEKKYREWIALRASRIPLQHITGVQEFMGLEFQVNENVLIPRQDTEILVEEVLRELTDGSRILDLCTGSGCILLSLLHYSNGCIGTGSDISEKALAVARENAERLGIKADFLCGDLFEPVEGSYDFIVSNPPYIASGEIPHLMEEVRLHEPLSALDGHEDGLFFYRRIVAQCPQHLVRGGSLYLEIGWDQGAAVKALMEDAGFHEVRVTKDYAGLDRVVSGVWF</sequence>
<dbReference type="Gene3D" id="1.10.8.10">
    <property type="entry name" value="DNA helicase RuvA subunit, C-terminal domain"/>
    <property type="match status" value="1"/>
</dbReference>
<dbReference type="Pfam" id="PF05175">
    <property type="entry name" value="MTS"/>
    <property type="match status" value="1"/>
</dbReference>
<gene>
    <name evidence="5 8" type="primary">prmC</name>
    <name evidence="8" type="ORF">H9761_11650</name>
</gene>
<dbReference type="GO" id="GO:0102559">
    <property type="term" value="F:peptide chain release factor N(5)-glutamine methyltransferase activity"/>
    <property type="evidence" value="ECO:0007669"/>
    <property type="project" value="UniProtKB-EC"/>
</dbReference>
<comment type="function">
    <text evidence="5">Methylates the class 1 translation termination release factors RF1/PrfA and RF2/PrfB on the glutamine residue of the universally conserved GGQ motif.</text>
</comment>
<keyword evidence="1 5" id="KW-0489">Methyltransferase</keyword>
<dbReference type="InterPro" id="IPR002052">
    <property type="entry name" value="DNA_methylase_N6_adenine_CS"/>
</dbReference>
<dbReference type="Pfam" id="PF17827">
    <property type="entry name" value="PrmC_N"/>
    <property type="match status" value="1"/>
</dbReference>
<dbReference type="NCBIfam" id="TIGR00536">
    <property type="entry name" value="hemK_fam"/>
    <property type="match status" value="1"/>
</dbReference>
<dbReference type="InterPro" id="IPR019874">
    <property type="entry name" value="RF_methyltr_PrmC"/>
</dbReference>
<evidence type="ECO:0000259" key="6">
    <source>
        <dbReference type="Pfam" id="PF05175"/>
    </source>
</evidence>
<evidence type="ECO:0000313" key="9">
    <source>
        <dbReference type="Proteomes" id="UP000823891"/>
    </source>
</evidence>
<dbReference type="NCBIfam" id="TIGR03534">
    <property type="entry name" value="RF_mod_PrmC"/>
    <property type="match status" value="1"/>
</dbReference>
<organism evidence="8 9">
    <name type="scientific">Candidatus Eisenbergiella merdavium</name>
    <dbReference type="NCBI Taxonomy" id="2838551"/>
    <lineage>
        <taxon>Bacteria</taxon>
        <taxon>Bacillati</taxon>
        <taxon>Bacillota</taxon>
        <taxon>Clostridia</taxon>
        <taxon>Lachnospirales</taxon>
        <taxon>Lachnospiraceae</taxon>
        <taxon>Eisenbergiella</taxon>
    </lineage>
</organism>
<feature type="binding site" evidence="5">
    <location>
        <position position="182"/>
    </location>
    <ligand>
        <name>S-adenosyl-L-methionine</name>
        <dbReference type="ChEBI" id="CHEBI:59789"/>
    </ligand>
</feature>
<dbReference type="InterPro" id="IPR007848">
    <property type="entry name" value="Small_mtfrase_dom"/>
</dbReference>
<evidence type="ECO:0000256" key="4">
    <source>
        <dbReference type="ARBA" id="ARBA00048391"/>
    </source>
</evidence>
<feature type="domain" description="Release factor glutamine methyltransferase N-terminal" evidence="7">
    <location>
        <begin position="5"/>
        <end position="75"/>
    </location>
</feature>
<dbReference type="InterPro" id="IPR050320">
    <property type="entry name" value="N5-glutamine_MTase"/>
</dbReference>
<dbReference type="InterPro" id="IPR029063">
    <property type="entry name" value="SAM-dependent_MTases_sf"/>
</dbReference>
<dbReference type="InterPro" id="IPR040758">
    <property type="entry name" value="PrmC_N"/>
</dbReference>
<evidence type="ECO:0000256" key="5">
    <source>
        <dbReference type="HAMAP-Rule" id="MF_02126"/>
    </source>
</evidence>
<comment type="similarity">
    <text evidence="5">Belongs to the protein N5-glutamine methyltransferase family. PrmC subfamily.</text>
</comment>
<dbReference type="GO" id="GO:0032259">
    <property type="term" value="P:methylation"/>
    <property type="evidence" value="ECO:0007669"/>
    <property type="project" value="UniProtKB-KW"/>
</dbReference>
<evidence type="ECO:0000256" key="3">
    <source>
        <dbReference type="ARBA" id="ARBA00022691"/>
    </source>
</evidence>
<dbReference type="AlphaFoldDB" id="A0A9D2SPV6"/>
<reference evidence="8" key="2">
    <citation type="submission" date="2021-04" db="EMBL/GenBank/DDBJ databases">
        <authorList>
            <person name="Gilroy R."/>
        </authorList>
    </citation>
    <scope>NUCLEOTIDE SEQUENCE</scope>
    <source>
        <strain evidence="8">USAMLcec2-132</strain>
    </source>
</reference>
<dbReference type="Proteomes" id="UP000823891">
    <property type="component" value="Unassembled WGS sequence"/>
</dbReference>
<comment type="caution">
    <text evidence="5">Lacks conserved residue(s) required for the propagation of feature annotation.</text>
</comment>
<dbReference type="EMBL" id="DWWS01000041">
    <property type="protein sequence ID" value="HJC24344.1"/>
    <property type="molecule type" value="Genomic_DNA"/>
</dbReference>
<dbReference type="PANTHER" id="PTHR18895">
    <property type="entry name" value="HEMK METHYLTRANSFERASE"/>
    <property type="match status" value="1"/>
</dbReference>
<keyword evidence="3 5" id="KW-0949">S-adenosyl-L-methionine</keyword>
<evidence type="ECO:0000259" key="7">
    <source>
        <dbReference type="Pfam" id="PF17827"/>
    </source>
</evidence>
<reference evidence="8" key="1">
    <citation type="journal article" date="2021" name="PeerJ">
        <title>Extensive microbial diversity within the chicken gut microbiome revealed by metagenomics and culture.</title>
        <authorList>
            <person name="Gilroy R."/>
            <person name="Ravi A."/>
            <person name="Getino M."/>
            <person name="Pursley I."/>
            <person name="Horton D.L."/>
            <person name="Alikhan N.F."/>
            <person name="Baker D."/>
            <person name="Gharbi K."/>
            <person name="Hall N."/>
            <person name="Watson M."/>
            <person name="Adriaenssens E.M."/>
            <person name="Foster-Nyarko E."/>
            <person name="Jarju S."/>
            <person name="Secka A."/>
            <person name="Antonio M."/>
            <person name="Oren A."/>
            <person name="Chaudhuri R.R."/>
            <person name="La Ragione R."/>
            <person name="Hildebrand F."/>
            <person name="Pallen M.J."/>
        </authorList>
    </citation>
    <scope>NUCLEOTIDE SEQUENCE</scope>
    <source>
        <strain evidence="8">USAMLcec2-132</strain>
    </source>
</reference>
<evidence type="ECO:0000313" key="8">
    <source>
        <dbReference type="EMBL" id="HJC24344.1"/>
    </source>
</evidence>
<dbReference type="PROSITE" id="PS00092">
    <property type="entry name" value="N6_MTASE"/>
    <property type="match status" value="1"/>
</dbReference>
<dbReference type="SUPFAM" id="SSF53335">
    <property type="entry name" value="S-adenosyl-L-methionine-dependent methyltransferases"/>
    <property type="match status" value="1"/>
</dbReference>
<evidence type="ECO:0000256" key="2">
    <source>
        <dbReference type="ARBA" id="ARBA00022679"/>
    </source>
</evidence>
<accession>A0A9D2SPV6</accession>
<dbReference type="EC" id="2.1.1.297" evidence="5"/>
<dbReference type="PANTHER" id="PTHR18895:SF74">
    <property type="entry name" value="MTRF1L RELEASE FACTOR GLUTAMINE METHYLTRANSFERASE"/>
    <property type="match status" value="1"/>
</dbReference>
<dbReference type="GO" id="GO:0003676">
    <property type="term" value="F:nucleic acid binding"/>
    <property type="evidence" value="ECO:0007669"/>
    <property type="project" value="InterPro"/>
</dbReference>
<name>A0A9D2SPV6_9FIRM</name>
<dbReference type="Gene3D" id="3.40.50.150">
    <property type="entry name" value="Vaccinia Virus protein VP39"/>
    <property type="match status" value="1"/>
</dbReference>
<comment type="caution">
    <text evidence="8">The sequence shown here is derived from an EMBL/GenBank/DDBJ whole genome shotgun (WGS) entry which is preliminary data.</text>
</comment>
<protein>
    <recommendedName>
        <fullName evidence="5">Release factor glutamine methyltransferase</fullName>
        <shortName evidence="5">RF MTase</shortName>
        <ecNumber evidence="5">2.1.1.297</ecNumber>
    </recommendedName>
    <alternativeName>
        <fullName evidence="5">N5-glutamine methyltransferase PrmC</fullName>
    </alternativeName>
    <alternativeName>
        <fullName evidence="5">Protein-(glutamine-N5) MTase PrmC</fullName>
    </alternativeName>
    <alternativeName>
        <fullName evidence="5">Protein-glutamine N-methyltransferase PrmC</fullName>
    </alternativeName>
</protein>
<proteinExistence type="inferred from homology"/>
<dbReference type="FunFam" id="3.40.50.150:FF:000053">
    <property type="entry name" value="Release factor glutamine methyltransferase"/>
    <property type="match status" value="1"/>
</dbReference>
<dbReference type="CDD" id="cd02440">
    <property type="entry name" value="AdoMet_MTases"/>
    <property type="match status" value="1"/>
</dbReference>
<dbReference type="HAMAP" id="MF_02126">
    <property type="entry name" value="RF_methyltr_PrmC"/>
    <property type="match status" value="1"/>
</dbReference>
<feature type="binding site" evidence="5">
    <location>
        <begin position="182"/>
        <end position="185"/>
    </location>
    <ligand>
        <name>substrate</name>
    </ligand>
</feature>
<feature type="binding site" evidence="5">
    <location>
        <position position="141"/>
    </location>
    <ligand>
        <name>S-adenosyl-L-methionine</name>
        <dbReference type="ChEBI" id="CHEBI:59789"/>
    </ligand>
</feature>
<comment type="catalytic activity">
    <reaction evidence="4 5">
        <text>L-glutaminyl-[peptide chain release factor] + S-adenosyl-L-methionine = N(5)-methyl-L-glutaminyl-[peptide chain release factor] + S-adenosyl-L-homocysteine + H(+)</text>
        <dbReference type="Rhea" id="RHEA:42896"/>
        <dbReference type="Rhea" id="RHEA-COMP:10271"/>
        <dbReference type="Rhea" id="RHEA-COMP:10272"/>
        <dbReference type="ChEBI" id="CHEBI:15378"/>
        <dbReference type="ChEBI" id="CHEBI:30011"/>
        <dbReference type="ChEBI" id="CHEBI:57856"/>
        <dbReference type="ChEBI" id="CHEBI:59789"/>
        <dbReference type="ChEBI" id="CHEBI:61891"/>
        <dbReference type="EC" id="2.1.1.297"/>
    </reaction>
</comment>
<dbReference type="InterPro" id="IPR004556">
    <property type="entry name" value="HemK-like"/>
</dbReference>
<feature type="domain" description="Methyltransferase small" evidence="6">
    <location>
        <begin position="97"/>
        <end position="190"/>
    </location>
</feature>